<dbReference type="Gene3D" id="1.10.489.10">
    <property type="entry name" value="Chloroperoxidase-like"/>
    <property type="match status" value="1"/>
</dbReference>
<evidence type="ECO:0000313" key="3">
    <source>
        <dbReference type="EMBL" id="KAF5537901.1"/>
    </source>
</evidence>
<dbReference type="InterPro" id="IPR000028">
    <property type="entry name" value="Chloroperoxidase"/>
</dbReference>
<comment type="caution">
    <text evidence="3">The sequence shown here is derived from an EMBL/GenBank/DDBJ whole genome shotgun (WGS) entry which is preliminary data.</text>
</comment>
<dbReference type="PROSITE" id="PS51405">
    <property type="entry name" value="HEME_HALOPEROXIDASE"/>
    <property type="match status" value="1"/>
</dbReference>
<name>A0A8H5INN2_9HYPO</name>
<evidence type="ECO:0000259" key="2">
    <source>
        <dbReference type="PROSITE" id="PS51405"/>
    </source>
</evidence>
<reference evidence="3 4" key="1">
    <citation type="submission" date="2020-05" db="EMBL/GenBank/DDBJ databases">
        <title>Identification and distribution of gene clusters putatively required for synthesis of sphingolipid metabolism inhibitors in phylogenetically diverse species of the filamentous fungus Fusarium.</title>
        <authorList>
            <person name="Kim H.-S."/>
            <person name="Busman M."/>
            <person name="Brown D.W."/>
            <person name="Divon H."/>
            <person name="Uhlig S."/>
            <person name="Proctor R.H."/>
        </authorList>
    </citation>
    <scope>NUCLEOTIDE SEQUENCE [LARGE SCALE GENOMIC DNA]</scope>
    <source>
        <strain evidence="3 4">NRRL 13617</strain>
    </source>
</reference>
<dbReference type="InterPro" id="IPR029058">
    <property type="entry name" value="AB_hydrolase_fold"/>
</dbReference>
<feature type="signal peptide" evidence="1">
    <location>
        <begin position="1"/>
        <end position="20"/>
    </location>
</feature>
<dbReference type="SUPFAM" id="SSF47571">
    <property type="entry name" value="Cloroperoxidase"/>
    <property type="match status" value="1"/>
</dbReference>
<keyword evidence="1" id="KW-0732">Signal</keyword>
<dbReference type="InterPro" id="IPR053228">
    <property type="entry name" value="Stereospecific_Lipase"/>
</dbReference>
<dbReference type="Proteomes" id="UP000582016">
    <property type="component" value="Unassembled WGS sequence"/>
</dbReference>
<proteinExistence type="predicted"/>
<dbReference type="Gene3D" id="3.40.50.1820">
    <property type="entry name" value="alpha/beta hydrolase"/>
    <property type="match status" value="1"/>
</dbReference>
<evidence type="ECO:0000256" key="1">
    <source>
        <dbReference type="SAM" id="SignalP"/>
    </source>
</evidence>
<sequence>MKLFLSSWLVAACLFPTALAFPQMSAEQLKTYQEHTKRIPAACPYSQGEKRDAGECPFAKEKRAAMFDAKKQRSSVSGEHEFLPPNLKAGDQRGPCPGLNALANHEYLPRNGVADMQTIIKATNEVYGMSLDLGGFLAVYGTVFTGNPVSLSPGYSIGGPSSFSQNILNGGGILGTPSGLSGSHNKYESDASSTRGDLYVTGNNFHVVLERFVEYWSAIRENTPAPEQYSALAPFHYKQFQDSVKTNSHFFYSPFAGILVSPAGYSFPPRKMVNHSDKYPEGYLSREVFTSFFGVKGGKPGNFKVNQGWERIPENWYRRPVEDEFSIPDFLVDVLEHAAKYPRLLNIGGNTGKVNSFAGVDIGDLTGGVFNTAILLKGDNLECFVMQIIMAVAPNALGSQFTDVTKALTPLADKLRQLLAGKTSPKLQKVNMKLFEKFPGYTESYGSYAGVSKGPLRGVIEGIGGILGGLARLIANGIVSESTDDLLSYAQGFGSAEHGNNNQNPDPPKSVYPKAASCDAPCALSEDKPRSAMSIPDTFTLIPYGSTYPELLFGNAQVNAEYAAYALNYIASVSKRSVAIIGWSQGNINTQRTFKYWPSTRKVTTDNVAISADYKGTALANFVDLSGITNTPSVVQQEAGSNFIKTLRSNGGDSGYVPTTSLYSSFLDEMVQPQEGTDASAHLLDERNVGATNAEVQNVCARKPGGSFYTHESMLINPLSFALAKDAITHDGPGKISRLDLGTVCASSLATGLGLEDLLIVENAIIIAGISVVTYLPKVKQEPAIKEYALKGAGKC</sequence>
<dbReference type="OrthoDB" id="407298at2759"/>
<dbReference type="EMBL" id="JAAOAQ010000664">
    <property type="protein sequence ID" value="KAF5537901.1"/>
    <property type="molecule type" value="Genomic_DNA"/>
</dbReference>
<feature type="domain" description="Heme haloperoxidase family profile" evidence="2">
    <location>
        <begin position="78"/>
        <end position="332"/>
    </location>
</feature>
<organism evidence="3 4">
    <name type="scientific">Fusarium phyllophilum</name>
    <dbReference type="NCBI Taxonomy" id="47803"/>
    <lineage>
        <taxon>Eukaryota</taxon>
        <taxon>Fungi</taxon>
        <taxon>Dikarya</taxon>
        <taxon>Ascomycota</taxon>
        <taxon>Pezizomycotina</taxon>
        <taxon>Sordariomycetes</taxon>
        <taxon>Hypocreomycetidae</taxon>
        <taxon>Hypocreales</taxon>
        <taxon>Nectriaceae</taxon>
        <taxon>Fusarium</taxon>
        <taxon>Fusarium fujikuroi species complex</taxon>
    </lineage>
</organism>
<dbReference type="PANTHER" id="PTHR37574">
    <property type="entry name" value="LIPASE B"/>
    <property type="match status" value="1"/>
</dbReference>
<keyword evidence="4" id="KW-1185">Reference proteome</keyword>
<accession>A0A8H5INN2</accession>
<dbReference type="InterPro" id="IPR036851">
    <property type="entry name" value="Chloroperoxidase-like_sf"/>
</dbReference>
<dbReference type="PANTHER" id="PTHR37574:SF1">
    <property type="entry name" value="LIPASE B"/>
    <property type="match status" value="1"/>
</dbReference>
<dbReference type="Pfam" id="PF01328">
    <property type="entry name" value="Peroxidase_2"/>
    <property type="match status" value="1"/>
</dbReference>
<dbReference type="GO" id="GO:0004601">
    <property type="term" value="F:peroxidase activity"/>
    <property type="evidence" value="ECO:0007669"/>
    <property type="project" value="InterPro"/>
</dbReference>
<evidence type="ECO:0000313" key="4">
    <source>
        <dbReference type="Proteomes" id="UP000582016"/>
    </source>
</evidence>
<dbReference type="AlphaFoldDB" id="A0A8H5INN2"/>
<feature type="chain" id="PRO_5034354406" evidence="1">
    <location>
        <begin position="21"/>
        <end position="796"/>
    </location>
</feature>
<gene>
    <name evidence="3" type="ORF">FPHYL_12673</name>
</gene>
<protein>
    <submittedName>
        <fullName evidence="3">Aromatic peroxygenase</fullName>
    </submittedName>
</protein>